<keyword evidence="2" id="KW-0472">Membrane</keyword>
<evidence type="ECO:0000313" key="4">
    <source>
        <dbReference type="Proteomes" id="UP000178227"/>
    </source>
</evidence>
<reference evidence="3 4" key="1">
    <citation type="journal article" date="2016" name="Nat. Commun.">
        <title>Thousands of microbial genomes shed light on interconnected biogeochemical processes in an aquifer system.</title>
        <authorList>
            <person name="Anantharaman K."/>
            <person name="Brown C.T."/>
            <person name="Hug L.A."/>
            <person name="Sharon I."/>
            <person name="Castelle C.J."/>
            <person name="Probst A.J."/>
            <person name="Thomas B.C."/>
            <person name="Singh A."/>
            <person name="Wilkins M.J."/>
            <person name="Karaoz U."/>
            <person name="Brodie E.L."/>
            <person name="Williams K.H."/>
            <person name="Hubbard S.S."/>
            <person name="Banfield J.F."/>
        </authorList>
    </citation>
    <scope>NUCLEOTIDE SEQUENCE [LARGE SCALE GENOMIC DNA]</scope>
</reference>
<feature type="region of interest" description="Disordered" evidence="1">
    <location>
        <begin position="1251"/>
        <end position="1288"/>
    </location>
</feature>
<evidence type="ECO:0000313" key="3">
    <source>
        <dbReference type="EMBL" id="OGN22315.1"/>
    </source>
</evidence>
<dbReference type="SUPFAM" id="SSF55486">
    <property type="entry name" value="Metalloproteases ('zincins'), catalytic domain"/>
    <property type="match status" value="1"/>
</dbReference>
<dbReference type="STRING" id="1802694.A2918_00130"/>
<feature type="transmembrane region" description="Helical" evidence="2">
    <location>
        <begin position="7"/>
        <end position="26"/>
    </location>
</feature>
<feature type="region of interest" description="Disordered" evidence="1">
    <location>
        <begin position="1125"/>
        <end position="1170"/>
    </location>
</feature>
<proteinExistence type="predicted"/>
<dbReference type="Proteomes" id="UP000178227">
    <property type="component" value="Unassembled WGS sequence"/>
</dbReference>
<evidence type="ECO:0000256" key="2">
    <source>
        <dbReference type="SAM" id="Phobius"/>
    </source>
</evidence>
<dbReference type="SUPFAM" id="SSF69304">
    <property type="entry name" value="Tricorn protease N-terminal domain"/>
    <property type="match status" value="1"/>
</dbReference>
<keyword evidence="2" id="KW-0812">Transmembrane</keyword>
<keyword evidence="2" id="KW-1133">Transmembrane helix</keyword>
<evidence type="ECO:0000256" key="1">
    <source>
        <dbReference type="SAM" id="MobiDB-lite"/>
    </source>
</evidence>
<feature type="compositionally biased region" description="Low complexity" evidence="1">
    <location>
        <begin position="1251"/>
        <end position="1266"/>
    </location>
</feature>
<dbReference type="Pfam" id="PF18895">
    <property type="entry name" value="T4SS_pilin"/>
    <property type="match status" value="1"/>
</dbReference>
<comment type="caution">
    <text evidence="3">The sequence shown here is derived from an EMBL/GenBank/DDBJ whole genome shotgun (WGS) entry which is preliminary data.</text>
</comment>
<feature type="transmembrane region" description="Helical" evidence="2">
    <location>
        <begin position="572"/>
        <end position="597"/>
    </location>
</feature>
<feature type="compositionally biased region" description="Pro residues" evidence="1">
    <location>
        <begin position="1129"/>
        <end position="1139"/>
    </location>
</feature>
<gene>
    <name evidence="3" type="ORF">A2918_00130</name>
</gene>
<dbReference type="EMBL" id="MGKI01000012">
    <property type="protein sequence ID" value="OGN22315.1"/>
    <property type="molecule type" value="Genomic_DNA"/>
</dbReference>
<protein>
    <submittedName>
        <fullName evidence="3">Uncharacterized protein</fullName>
    </submittedName>
</protein>
<name>A0A1F8GAB0_9BACT</name>
<dbReference type="InterPro" id="IPR043993">
    <property type="entry name" value="T4SS_pilin"/>
</dbReference>
<organism evidence="3 4">
    <name type="scientific">Candidatus Yanofskybacteria bacterium RIFCSPLOWO2_01_FULL_42_49</name>
    <dbReference type="NCBI Taxonomy" id="1802694"/>
    <lineage>
        <taxon>Bacteria</taxon>
        <taxon>Candidatus Yanofskyibacteriota</taxon>
    </lineage>
</organism>
<sequence>MCRKTYLTILTFGASVGFLYFFSITAQSSLPAPDHPLLFGYYYVDSQYGDFKNEIKDYTNTQIILEESWIRPPNVSQQDIQNLNSAFDETITLGHKIVYHVAKNPNDWKQSIELTKSYWQNIEFIYLADEPNWSKIETENYISNFERLVSQAGLSKKRIAINYTPQQIQSGASYQANNLDIIGFEAYVDPAKQNDASIVADLNGQINSSKQKIGNKKMFLVIQGYDRNGAWTNLNTLKDIQIPPYLKSYNDPNVVGLFIFSYARPGGTQSLPLLQTEHQNIWTAISGTGSAPPPVLITNQNTKNLGAGTFPDVAWHNGRFWVAAQLGSPGQTVSLYSYAPDLSDQKLEKTFNLGPNALAFPRLSSYNGILWLAYRDGGPSYGIKLWRSDTNSTEVLGPGGGNDPTALGEGLIAWQDGSFNIYTRSLTGGSTTQAGQGAPTGLSRISNSQIITVDQDNNLVSWGTRAWVVGSLIIAEGPAGGVVGEINGQQFTVLTAEETFTPHAAVSPDGNYAIVTWGRTGVRITAFTGPAPSPVDLPPDDGGQPFDNPKAPGIPTEGLPGFGQLVSLIFTWSLNILGTVVFVMIFYAGFMWFTAAGNTAQVNEARGRITNAITGAIILLAAYIILYTINPDLVGGTFTLPGLGTNNNPNRTFINSQLASNTQEIQRLADDYQNSSGPAASQIKTNLDSALNTRSNLINQALTVQNSPDLVWDNLLDSGTINKLPPDSANLAERPATINNARLTTIISEDFSGRQATYEHKISNGNQNLDLYIAEDNAPQVSGQIGNINGYVLGSNSFITRSVGQSTGMTSANASGDEKMLVVLVNMDNSASGPFSPSQIRDMAFNGSALAFYKEASGNSFSFSGDVVGWIPITVANKMSPLNPDTFFQGSGSGIDTSGYDIITFIAAGSICGTSPTCGLATLGKDTLNGQPMGFIWLMGDVAQYADSYSSHPFTWTKFDYLLAHELGHVLSLYHAEATINCLGIFDACGTQGYGNVYDIMGQPQNAVHFNAHAREKLGWSNAPTQIAASGRYTLGSLQFGDSARFSANSREFLIEFRESIGFDSSLPPGVLLVNNLTQLGFSPALVDLAPSSPEFFLSPGDRISDSGVEISFISISSGQAIFDITLPGSPPTSSPQPQPTSTFTPATPTPTPNPSNASGTIRGYYSPNPLGDGRKGIVLDYTTTNIANTSPPSDGATIERNAAEIATIAESNLDLPAGTKIDFDPPSGTHTYTLLHWPSRDELARVRVTVPSSSPQPTSTFTPTPTLTPTPTPTSTPTQTQTPTPVPTATAIPTPAPQPGSAITQCDDDQNTCLTVQYWPVGSGGCHTELEPCVVFNHQIDEGDILGGYNNGGAIIRMDQADIFLLQPSDNDLPAGTRIQSPAPSSGFYSYMLHDAGQGNTAQQNSLLPRPIRLQIP</sequence>
<feature type="compositionally biased region" description="Low complexity" evidence="1">
    <location>
        <begin position="1276"/>
        <end position="1288"/>
    </location>
</feature>
<feature type="transmembrane region" description="Helical" evidence="2">
    <location>
        <begin position="609"/>
        <end position="629"/>
    </location>
</feature>
<accession>A0A1F8GAB0</accession>